<evidence type="ECO:0000313" key="1">
    <source>
        <dbReference type="EMBL" id="KAI4384251.1"/>
    </source>
</evidence>
<organism evidence="1 2">
    <name type="scientific">Melastoma candidum</name>
    <dbReference type="NCBI Taxonomy" id="119954"/>
    <lineage>
        <taxon>Eukaryota</taxon>
        <taxon>Viridiplantae</taxon>
        <taxon>Streptophyta</taxon>
        <taxon>Embryophyta</taxon>
        <taxon>Tracheophyta</taxon>
        <taxon>Spermatophyta</taxon>
        <taxon>Magnoliopsida</taxon>
        <taxon>eudicotyledons</taxon>
        <taxon>Gunneridae</taxon>
        <taxon>Pentapetalae</taxon>
        <taxon>rosids</taxon>
        <taxon>malvids</taxon>
        <taxon>Myrtales</taxon>
        <taxon>Melastomataceae</taxon>
        <taxon>Melastomatoideae</taxon>
        <taxon>Melastomateae</taxon>
        <taxon>Melastoma</taxon>
    </lineage>
</organism>
<name>A0ACB9S192_9MYRT</name>
<sequence>MEAFTKTMAVKLRSHHDKYLLADDDRGTVRQSRTRETSRTTWVVEPVEGRPHLIRLRSVHGTYLTGSDTAFLLGVTGKKVVQSRPDHKQFDWSIEWEPVREGFQFRLRSWCGKFLRANGGTPPWRNTVTHDDPQTGTTTNWILWDVDSIDARWEHQGKSFDSAYASSLSNLSYESGVDSPALSFSDNSRSQKQLSPSISTIREGMDFFRNAKAVRLRSHHDKYLIAEDDEESVSQLRNGGSSPTARWSVEFVLNSDSIIRLKSCHGKYLTASNQPFLLGMTGRKVLQTHPRRLDSSVEWEPVRDGTHVRLKTRYGNFLRANSGPPPWRNSVTHDVPHRSSTQEWVLWDVDVIEIEVQSPTSKGLIDPISHLDSMNYDEPNTPSEASNASGQYSRQESSDSYVSSPPKSEGKTIYYHIAGENGEVDGEDMEGFSMNFKGNTVDELTKKLEEETGIQDIFVCSRSPLNGKLFPLRLQLPPNIVAMHVVVVPRSSVAAEDF</sequence>
<gene>
    <name evidence="1" type="ORF">MLD38_002429</name>
</gene>
<dbReference type="EMBL" id="CM042881">
    <property type="protein sequence ID" value="KAI4384251.1"/>
    <property type="molecule type" value="Genomic_DNA"/>
</dbReference>
<protein>
    <submittedName>
        <fullName evidence="1">Uncharacterized protein</fullName>
    </submittedName>
</protein>
<keyword evidence="2" id="KW-1185">Reference proteome</keyword>
<proteinExistence type="predicted"/>
<comment type="caution">
    <text evidence="1">The sequence shown here is derived from an EMBL/GenBank/DDBJ whole genome shotgun (WGS) entry which is preliminary data.</text>
</comment>
<evidence type="ECO:0000313" key="2">
    <source>
        <dbReference type="Proteomes" id="UP001057402"/>
    </source>
</evidence>
<dbReference type="Proteomes" id="UP001057402">
    <property type="component" value="Chromosome 2"/>
</dbReference>
<accession>A0ACB9S192</accession>
<reference evidence="2" key="1">
    <citation type="journal article" date="2023" name="Front. Plant Sci.">
        <title>Chromosomal-level genome assembly of Melastoma candidum provides insights into trichome evolution.</title>
        <authorList>
            <person name="Zhong Y."/>
            <person name="Wu W."/>
            <person name="Sun C."/>
            <person name="Zou P."/>
            <person name="Liu Y."/>
            <person name="Dai S."/>
            <person name="Zhou R."/>
        </authorList>
    </citation>
    <scope>NUCLEOTIDE SEQUENCE [LARGE SCALE GENOMIC DNA]</scope>
</reference>